<dbReference type="InterPro" id="IPR002099">
    <property type="entry name" value="MutL/Mlh/PMS"/>
</dbReference>
<evidence type="ECO:0000259" key="6">
    <source>
        <dbReference type="SMART" id="SM01340"/>
    </source>
</evidence>
<dbReference type="InterPro" id="IPR042120">
    <property type="entry name" value="MutL_C_dimsub"/>
</dbReference>
<dbReference type="FunFam" id="3.30.1370.100:FF:000004">
    <property type="entry name" value="DNA mismatch repair endonuclease MutL"/>
    <property type="match status" value="1"/>
</dbReference>
<dbReference type="Proteomes" id="UP001179647">
    <property type="component" value="Chromosome"/>
</dbReference>
<dbReference type="InterPro" id="IPR020568">
    <property type="entry name" value="Ribosomal_Su5_D2-typ_SF"/>
</dbReference>
<dbReference type="InterPro" id="IPR014721">
    <property type="entry name" value="Ribsml_uS5_D2-typ_fold_subgr"/>
</dbReference>
<protein>
    <recommendedName>
        <fullName evidence="4">DNA mismatch repair protein MutL</fullName>
    </recommendedName>
</protein>
<dbReference type="GO" id="GO:0016887">
    <property type="term" value="F:ATP hydrolysis activity"/>
    <property type="evidence" value="ECO:0007669"/>
    <property type="project" value="InterPro"/>
</dbReference>
<dbReference type="SUPFAM" id="SSF55874">
    <property type="entry name" value="ATPase domain of HSP90 chaperone/DNA topoisomerase II/histidine kinase"/>
    <property type="match status" value="1"/>
</dbReference>
<dbReference type="Pfam" id="PF01119">
    <property type="entry name" value="DNA_mis_repair"/>
    <property type="match status" value="1"/>
</dbReference>
<dbReference type="InterPro" id="IPR013507">
    <property type="entry name" value="DNA_mismatch_S5_2-like"/>
</dbReference>
<feature type="domain" description="DNA mismatch repair protein S5" evidence="6">
    <location>
        <begin position="208"/>
        <end position="326"/>
    </location>
</feature>
<keyword evidence="2 4" id="KW-0227">DNA damage</keyword>
<dbReference type="GO" id="GO:0032300">
    <property type="term" value="C:mismatch repair complex"/>
    <property type="evidence" value="ECO:0007669"/>
    <property type="project" value="InterPro"/>
</dbReference>
<dbReference type="SMART" id="SM01340">
    <property type="entry name" value="DNA_mis_repair"/>
    <property type="match status" value="1"/>
</dbReference>
<dbReference type="Pfam" id="PF08676">
    <property type="entry name" value="MutL_C"/>
    <property type="match status" value="1"/>
</dbReference>
<accession>A0AAF0CUZ2</accession>
<dbReference type="FunFam" id="3.30.565.10:FF:000003">
    <property type="entry name" value="DNA mismatch repair endonuclease MutL"/>
    <property type="match status" value="1"/>
</dbReference>
<comment type="function">
    <text evidence="4">This protein is involved in the repair of mismatches in DNA. It is required for dam-dependent methyl-directed DNA mismatch repair. May act as a 'molecular matchmaker', a protein that promotes the formation of a stable complex between two or more DNA-binding proteins in an ATP-dependent manner without itself being part of a final effector complex.</text>
</comment>
<keyword evidence="7" id="KW-0378">Hydrolase</keyword>
<dbReference type="NCBIfam" id="TIGR00585">
    <property type="entry name" value="mutl"/>
    <property type="match status" value="1"/>
</dbReference>
<keyword evidence="7" id="KW-0255">Endonuclease</keyword>
<dbReference type="HAMAP" id="MF_00149">
    <property type="entry name" value="DNA_mis_repair"/>
    <property type="match status" value="1"/>
</dbReference>
<dbReference type="CDD" id="cd00782">
    <property type="entry name" value="MutL_Trans"/>
    <property type="match status" value="1"/>
</dbReference>
<dbReference type="InterPro" id="IPR038973">
    <property type="entry name" value="MutL/Mlh/Pms-like"/>
</dbReference>
<evidence type="ECO:0000256" key="4">
    <source>
        <dbReference type="HAMAP-Rule" id="MF_00149"/>
    </source>
</evidence>
<keyword evidence="7" id="KW-0540">Nuclease</keyword>
<dbReference type="InterPro" id="IPR036890">
    <property type="entry name" value="HATPase_C_sf"/>
</dbReference>
<keyword evidence="3 4" id="KW-0234">DNA repair</keyword>
<dbReference type="GO" id="GO:0140664">
    <property type="term" value="F:ATP-dependent DNA damage sensor activity"/>
    <property type="evidence" value="ECO:0007669"/>
    <property type="project" value="InterPro"/>
</dbReference>
<dbReference type="EMBL" id="CP110232">
    <property type="protein sequence ID" value="WEG73434.1"/>
    <property type="molecule type" value="Genomic_DNA"/>
</dbReference>
<dbReference type="Gene3D" id="3.30.1540.20">
    <property type="entry name" value="MutL, C-terminal domain, dimerisation subdomain"/>
    <property type="match status" value="1"/>
</dbReference>
<evidence type="ECO:0000313" key="8">
    <source>
        <dbReference type="Proteomes" id="UP001179647"/>
    </source>
</evidence>
<name>A0AAF0CUZ2_9ENTE</name>
<dbReference type="InterPro" id="IPR042121">
    <property type="entry name" value="MutL_C_regsub"/>
</dbReference>
<evidence type="ECO:0000259" key="5">
    <source>
        <dbReference type="SMART" id="SM00853"/>
    </source>
</evidence>
<evidence type="ECO:0000313" key="7">
    <source>
        <dbReference type="EMBL" id="WEG73434.1"/>
    </source>
</evidence>
<dbReference type="GO" id="GO:0030983">
    <property type="term" value="F:mismatched DNA binding"/>
    <property type="evidence" value="ECO:0007669"/>
    <property type="project" value="InterPro"/>
</dbReference>
<sequence length="708" mass="79662">MSKIVELSDILANQIAAGEVVERPASVVKELVENAIDANSTQIDIYLEEAGLRKIQVIDNGDGIEPDDVLNAFKRHATSKIITRDDLFRIKTLGFRGEALPSIASVSEITLETSTGENEGSFVKLSGGQIIETKPNALRKGTKLKVENLFFNTPARLKYVKTLQTELANVGDIVNRLAMSHPYIAFRLVHDGNKMLATTGNGDIRQTIAGIYGMSTAKKMLEISGEDLDFKVSGYISLPELTRASRNYLSIIINGRYIKNHLLNKAIVEGYGSKLMIGRFPLAVIQIDMDPLLVDVNVHPTKQEVRLSKENELMDLISHTIQSVLSEKQLIPRADLEQTFKKKLPKETKLEQIKIPLGTIDAEDKLSDEMVSLKETKTKNAPTTIKGSSLAYDATEGKFYIPSIESEDRYSDSMVEKNHRLKHIEPVVEEPRVSLQSSQSFDSLIAQDPAGEPITETEITSPHLSGRPDEGLDQVRLVDLDHVDDTLFNYPFGLEYSDSSLVEEDSEVGQRQRFPELEYFGQMHGTYLFAQSSEGLYIIDQHAAQERIKYEYFRKKIGEVSSDLQEMLVPLVLDYPKTDWLKIQEQSELLSQLGINLEPFGQTSFICRSHPTWYPAGQEDSIIKEMIETVIDSGKLSVAKFREDTAIMMSCKQSIKANHHLDTMQARQLLLDLAKCDNPFNCPHGRPVLIHFDNKDMEKMFKRIQDSH</sequence>
<proteinExistence type="inferred from homology"/>
<dbReference type="RefSeq" id="WP_275469232.1">
    <property type="nucleotide sequence ID" value="NZ_CP110232.1"/>
</dbReference>
<dbReference type="KEGG" id="vie:OL234_00535"/>
<dbReference type="SUPFAM" id="SSF118116">
    <property type="entry name" value="DNA mismatch repair protein MutL"/>
    <property type="match status" value="1"/>
</dbReference>
<evidence type="ECO:0000256" key="1">
    <source>
        <dbReference type="ARBA" id="ARBA00006082"/>
    </source>
</evidence>
<dbReference type="SUPFAM" id="SSF54211">
    <property type="entry name" value="Ribosomal protein S5 domain 2-like"/>
    <property type="match status" value="1"/>
</dbReference>
<dbReference type="Gene3D" id="3.30.1370.100">
    <property type="entry name" value="MutL, C-terminal domain, regulatory subdomain"/>
    <property type="match status" value="1"/>
</dbReference>
<dbReference type="GO" id="GO:0004519">
    <property type="term" value="F:endonuclease activity"/>
    <property type="evidence" value="ECO:0007669"/>
    <property type="project" value="UniProtKB-KW"/>
</dbReference>
<dbReference type="PANTHER" id="PTHR10073">
    <property type="entry name" value="DNA MISMATCH REPAIR PROTEIN MLH, PMS, MUTL"/>
    <property type="match status" value="1"/>
</dbReference>
<keyword evidence="8" id="KW-1185">Reference proteome</keyword>
<feature type="domain" description="MutL C-terminal dimerisation" evidence="5">
    <location>
        <begin position="519"/>
        <end position="661"/>
    </location>
</feature>
<dbReference type="SMART" id="SM00853">
    <property type="entry name" value="MutL_C"/>
    <property type="match status" value="1"/>
</dbReference>
<gene>
    <name evidence="4 7" type="primary">mutL</name>
    <name evidence="7" type="ORF">OL234_00535</name>
</gene>
<dbReference type="PROSITE" id="PS00058">
    <property type="entry name" value="DNA_MISMATCH_REPAIR_1"/>
    <property type="match status" value="1"/>
</dbReference>
<dbReference type="Gene3D" id="3.30.565.10">
    <property type="entry name" value="Histidine kinase-like ATPase, C-terminal domain"/>
    <property type="match status" value="1"/>
</dbReference>
<reference evidence="7" key="1">
    <citation type="submission" date="2022-10" db="EMBL/GenBank/DDBJ databases">
        <title>Vagococcus sp. isolated from poultry meat.</title>
        <authorList>
            <person name="Johansson P."/>
            <person name="Bjorkroth J."/>
        </authorList>
    </citation>
    <scope>NUCLEOTIDE SEQUENCE</scope>
    <source>
        <strain evidence="7">STAA11</strain>
    </source>
</reference>
<dbReference type="CDD" id="cd16926">
    <property type="entry name" value="HATPase_MutL-MLH-PMS-like"/>
    <property type="match status" value="1"/>
</dbReference>
<dbReference type="InterPro" id="IPR014790">
    <property type="entry name" value="MutL_C"/>
</dbReference>
<dbReference type="GO" id="GO:0005524">
    <property type="term" value="F:ATP binding"/>
    <property type="evidence" value="ECO:0007669"/>
    <property type="project" value="InterPro"/>
</dbReference>
<evidence type="ECO:0000256" key="3">
    <source>
        <dbReference type="ARBA" id="ARBA00023204"/>
    </source>
</evidence>
<dbReference type="InterPro" id="IPR020667">
    <property type="entry name" value="DNA_mismatch_repair_MutL"/>
</dbReference>
<evidence type="ECO:0000256" key="2">
    <source>
        <dbReference type="ARBA" id="ARBA00022763"/>
    </source>
</evidence>
<dbReference type="PANTHER" id="PTHR10073:SF12">
    <property type="entry name" value="DNA MISMATCH REPAIR PROTEIN MLH1"/>
    <property type="match status" value="1"/>
</dbReference>
<dbReference type="AlphaFoldDB" id="A0AAF0CUZ2"/>
<dbReference type="InterPro" id="IPR037198">
    <property type="entry name" value="MutL_C_sf"/>
</dbReference>
<dbReference type="Pfam" id="PF13589">
    <property type="entry name" value="HATPase_c_3"/>
    <property type="match status" value="1"/>
</dbReference>
<dbReference type="Gene3D" id="3.30.230.10">
    <property type="match status" value="1"/>
</dbReference>
<dbReference type="InterPro" id="IPR014762">
    <property type="entry name" value="DNA_mismatch_repair_CS"/>
</dbReference>
<dbReference type="NCBIfam" id="NF000950">
    <property type="entry name" value="PRK00095.1-3"/>
    <property type="match status" value="1"/>
</dbReference>
<organism evidence="7 8">
    <name type="scientific">Vagococcus intermedius</name>
    <dbReference type="NCBI Taxonomy" id="2991418"/>
    <lineage>
        <taxon>Bacteria</taxon>
        <taxon>Bacillati</taxon>
        <taxon>Bacillota</taxon>
        <taxon>Bacilli</taxon>
        <taxon>Lactobacillales</taxon>
        <taxon>Enterococcaceae</taxon>
        <taxon>Vagococcus</taxon>
    </lineage>
</organism>
<dbReference type="GO" id="GO:0006298">
    <property type="term" value="P:mismatch repair"/>
    <property type="evidence" value="ECO:0007669"/>
    <property type="project" value="UniProtKB-UniRule"/>
</dbReference>
<comment type="similarity">
    <text evidence="1 4">Belongs to the DNA mismatch repair MutL/HexB family.</text>
</comment>